<sequence>MPLHAAGEYRRGGKSLAQLYISSYTPSLTALMKSRRHRDQPLPVSFAAIGQNHPKGASFTLECVEPELALVQSLLPPPQTVSFTKIASIDATKSRALSALRDNPWLHFACHGTQNYAEPFKSAYLMRDEPLSLLDIAQMDLSSHALAFLSACQTAVGDFHTPDEVIHLAAALQFAGVNSVIGTLWKVTDSTVQRLVEAFYKTFCGDGTMNAQRAARALHRAV</sequence>
<accession>A0A0D0B016</accession>
<protein>
    <recommendedName>
        <fullName evidence="1">CHAT domain-containing protein</fullName>
    </recommendedName>
</protein>
<dbReference type="Pfam" id="PF12770">
    <property type="entry name" value="CHAT"/>
    <property type="match status" value="1"/>
</dbReference>
<dbReference type="EMBL" id="KN835215">
    <property type="protein sequence ID" value="KIK43354.1"/>
    <property type="molecule type" value="Genomic_DNA"/>
</dbReference>
<evidence type="ECO:0000313" key="2">
    <source>
        <dbReference type="EMBL" id="KIK43354.1"/>
    </source>
</evidence>
<dbReference type="HOGENOM" id="CLU_001305_1_2_1"/>
<name>A0A0D0B016_9AGAM</name>
<dbReference type="Proteomes" id="UP000054485">
    <property type="component" value="Unassembled WGS sequence"/>
</dbReference>
<organism evidence="2 3">
    <name type="scientific">Suillus luteus UH-Slu-Lm8-n1</name>
    <dbReference type="NCBI Taxonomy" id="930992"/>
    <lineage>
        <taxon>Eukaryota</taxon>
        <taxon>Fungi</taxon>
        <taxon>Dikarya</taxon>
        <taxon>Basidiomycota</taxon>
        <taxon>Agaricomycotina</taxon>
        <taxon>Agaricomycetes</taxon>
        <taxon>Agaricomycetidae</taxon>
        <taxon>Boletales</taxon>
        <taxon>Suillineae</taxon>
        <taxon>Suillaceae</taxon>
        <taxon>Suillus</taxon>
    </lineage>
</organism>
<dbReference type="AlphaFoldDB" id="A0A0D0B016"/>
<evidence type="ECO:0000259" key="1">
    <source>
        <dbReference type="Pfam" id="PF12770"/>
    </source>
</evidence>
<feature type="domain" description="CHAT" evidence="1">
    <location>
        <begin position="2"/>
        <end position="221"/>
    </location>
</feature>
<dbReference type="InterPro" id="IPR024983">
    <property type="entry name" value="CHAT_dom"/>
</dbReference>
<gene>
    <name evidence="2" type="ORF">CY34DRAFT_11807</name>
</gene>
<keyword evidence="3" id="KW-1185">Reference proteome</keyword>
<dbReference type="InParanoid" id="A0A0D0B016"/>
<reference evidence="3" key="2">
    <citation type="submission" date="2015-01" db="EMBL/GenBank/DDBJ databases">
        <title>Evolutionary Origins and Diversification of the Mycorrhizal Mutualists.</title>
        <authorList>
            <consortium name="DOE Joint Genome Institute"/>
            <consortium name="Mycorrhizal Genomics Consortium"/>
            <person name="Kohler A."/>
            <person name="Kuo A."/>
            <person name="Nagy L.G."/>
            <person name="Floudas D."/>
            <person name="Copeland A."/>
            <person name="Barry K.W."/>
            <person name="Cichocki N."/>
            <person name="Veneault-Fourrey C."/>
            <person name="LaButti K."/>
            <person name="Lindquist E.A."/>
            <person name="Lipzen A."/>
            <person name="Lundell T."/>
            <person name="Morin E."/>
            <person name="Murat C."/>
            <person name="Riley R."/>
            <person name="Ohm R."/>
            <person name="Sun H."/>
            <person name="Tunlid A."/>
            <person name="Henrissat B."/>
            <person name="Grigoriev I.V."/>
            <person name="Hibbett D.S."/>
            <person name="Martin F."/>
        </authorList>
    </citation>
    <scope>NUCLEOTIDE SEQUENCE [LARGE SCALE GENOMIC DNA]</scope>
    <source>
        <strain evidence="3">UH-Slu-Lm8-n1</strain>
    </source>
</reference>
<evidence type="ECO:0000313" key="3">
    <source>
        <dbReference type="Proteomes" id="UP000054485"/>
    </source>
</evidence>
<dbReference type="OrthoDB" id="9991317at2759"/>
<proteinExistence type="predicted"/>
<reference evidence="2 3" key="1">
    <citation type="submission" date="2014-04" db="EMBL/GenBank/DDBJ databases">
        <authorList>
            <consortium name="DOE Joint Genome Institute"/>
            <person name="Kuo A."/>
            <person name="Ruytinx J."/>
            <person name="Rineau F."/>
            <person name="Colpaert J."/>
            <person name="Kohler A."/>
            <person name="Nagy L.G."/>
            <person name="Floudas D."/>
            <person name="Copeland A."/>
            <person name="Barry K.W."/>
            <person name="Cichocki N."/>
            <person name="Veneault-Fourrey C."/>
            <person name="LaButti K."/>
            <person name="Lindquist E.A."/>
            <person name="Lipzen A."/>
            <person name="Lundell T."/>
            <person name="Morin E."/>
            <person name="Murat C."/>
            <person name="Sun H."/>
            <person name="Tunlid A."/>
            <person name="Henrissat B."/>
            <person name="Grigoriev I.V."/>
            <person name="Hibbett D.S."/>
            <person name="Martin F."/>
            <person name="Nordberg H.P."/>
            <person name="Cantor M.N."/>
            <person name="Hua S.X."/>
        </authorList>
    </citation>
    <scope>NUCLEOTIDE SEQUENCE [LARGE SCALE GENOMIC DNA]</scope>
    <source>
        <strain evidence="2 3">UH-Slu-Lm8-n1</strain>
    </source>
</reference>
<dbReference type="STRING" id="930992.A0A0D0B016"/>